<accession>F3KLR4</accession>
<gene>
    <name evidence="2" type="ORF">Nlim_1447</name>
</gene>
<dbReference type="Proteomes" id="UP000004348">
    <property type="component" value="Chromosome"/>
</dbReference>
<organism evidence="2">
    <name type="scientific">Candidatus Nitrosarchaeum limnium SFB1</name>
    <dbReference type="NCBI Taxonomy" id="886738"/>
    <lineage>
        <taxon>Archaea</taxon>
        <taxon>Nitrososphaerota</taxon>
        <taxon>Nitrososphaeria</taxon>
        <taxon>Nitrosopumilales</taxon>
        <taxon>Nitrosopumilaceae</taxon>
        <taxon>Nitrosarchaeum</taxon>
    </lineage>
</organism>
<keyword evidence="1" id="KW-0472">Membrane</keyword>
<sequence length="160" mass="18509">MKKDNKKEEKQPKKSDFKVFLKKRAPIYLGIIALLVVFVIPELTKGDLRSSFPNNLTDDQKQIVETIMSYNGPNKKGLTVIDAISEQIATDYPNEKIYKDKKTKVNLDVSSIENMYEVILTFESYKGVKEYAWDFNPVTQEIKPKNPNAKHIIDLVNYYD</sequence>
<dbReference type="HOGENOM" id="CLU_1648239_0_0_2"/>
<dbReference type="EMBL" id="AEGP01000050">
    <property type="protein sequence ID" value="EGG41648.1"/>
    <property type="molecule type" value="Genomic_DNA"/>
</dbReference>
<comment type="caution">
    <text evidence="2">The sequence shown here is derived from an EMBL/GenBank/DDBJ whole genome shotgun (WGS) entry which is preliminary data.</text>
</comment>
<reference evidence="2" key="1">
    <citation type="journal article" date="2011" name="PLoS ONE">
        <title>Genome of a low-salinity ammonia-oxidizing archaeon determined by single-cell and metagenomic analysis.</title>
        <authorList>
            <person name="Blainey P.C."/>
            <person name="Mosier A.C."/>
            <person name="Potanina A."/>
            <person name="Francis C.A."/>
            <person name="Quake S.R."/>
        </authorList>
    </citation>
    <scope>NUCLEOTIDE SEQUENCE [LARGE SCALE GENOMIC DNA]</scope>
    <source>
        <strain evidence="2">SFB1</strain>
    </source>
</reference>
<evidence type="ECO:0008006" key="3">
    <source>
        <dbReference type="Google" id="ProtNLM"/>
    </source>
</evidence>
<evidence type="ECO:0000256" key="1">
    <source>
        <dbReference type="SAM" id="Phobius"/>
    </source>
</evidence>
<evidence type="ECO:0000313" key="2">
    <source>
        <dbReference type="EMBL" id="EGG41648.1"/>
    </source>
</evidence>
<proteinExistence type="predicted"/>
<keyword evidence="1" id="KW-0812">Transmembrane</keyword>
<keyword evidence="1" id="KW-1133">Transmembrane helix</keyword>
<feature type="transmembrane region" description="Helical" evidence="1">
    <location>
        <begin position="21"/>
        <end position="40"/>
    </location>
</feature>
<dbReference type="STRING" id="886738.Nlim_1447"/>
<protein>
    <recommendedName>
        <fullName evidence="3">DUF3888 domain-containing protein</fullName>
    </recommendedName>
</protein>
<dbReference type="AlphaFoldDB" id="F3KLR4"/>
<name>F3KLR4_9ARCH</name>